<dbReference type="InterPro" id="IPR007933">
    <property type="entry name" value="Transcrpt_activ_CII"/>
</dbReference>
<sequence>MTTSKLSSSQQETARKTMQVLLQALAQTTLAPVATALNVDESTISRMRSERFPQFVEVLTVLDLKLVPASAKLYDEEDIRALLHLSRKQLESVTPDSLAKGGAL</sequence>
<gene>
    <name evidence="1" type="ORF">NCTC10860_02088</name>
</gene>
<dbReference type="Pfam" id="PF05269">
    <property type="entry name" value="Phage_CII"/>
    <property type="match status" value="1"/>
</dbReference>
<dbReference type="Gene3D" id="1.10.260.40">
    <property type="entry name" value="lambda repressor-like DNA-binding domains"/>
    <property type="match status" value="1"/>
</dbReference>
<organism evidence="1 2">
    <name type="scientific">Ectopseudomonas oleovorans</name>
    <name type="common">Pseudomonas oleovorans</name>
    <dbReference type="NCBI Taxonomy" id="301"/>
    <lineage>
        <taxon>Bacteria</taxon>
        <taxon>Pseudomonadati</taxon>
        <taxon>Pseudomonadota</taxon>
        <taxon>Gammaproteobacteria</taxon>
        <taxon>Pseudomonadales</taxon>
        <taxon>Pseudomonadaceae</taxon>
        <taxon>Ectopseudomonas</taxon>
    </lineage>
</organism>
<dbReference type="GO" id="GO:0003677">
    <property type="term" value="F:DNA binding"/>
    <property type="evidence" value="ECO:0007669"/>
    <property type="project" value="InterPro"/>
</dbReference>
<accession>A0A379K503</accession>
<dbReference type="Proteomes" id="UP000254084">
    <property type="component" value="Unassembled WGS sequence"/>
</dbReference>
<dbReference type="GO" id="GO:0006355">
    <property type="term" value="P:regulation of DNA-templated transcription"/>
    <property type="evidence" value="ECO:0007669"/>
    <property type="project" value="InterPro"/>
</dbReference>
<dbReference type="RefSeq" id="WP_084340487.1">
    <property type="nucleotide sequence ID" value="NZ_UGUW01000004.1"/>
</dbReference>
<reference evidence="1 2" key="1">
    <citation type="submission" date="2018-06" db="EMBL/GenBank/DDBJ databases">
        <authorList>
            <consortium name="Pathogen Informatics"/>
            <person name="Doyle S."/>
        </authorList>
    </citation>
    <scope>NUCLEOTIDE SEQUENCE [LARGE SCALE GENOMIC DNA]</scope>
    <source>
        <strain evidence="1 2">NCTC10860</strain>
    </source>
</reference>
<evidence type="ECO:0000313" key="2">
    <source>
        <dbReference type="Proteomes" id="UP000254084"/>
    </source>
</evidence>
<evidence type="ECO:0008006" key="3">
    <source>
        <dbReference type="Google" id="ProtNLM"/>
    </source>
</evidence>
<dbReference type="InterPro" id="IPR010982">
    <property type="entry name" value="Lambda_DNA-bd_dom_sf"/>
</dbReference>
<dbReference type="SUPFAM" id="SSF47413">
    <property type="entry name" value="lambda repressor-like DNA-binding domains"/>
    <property type="match status" value="1"/>
</dbReference>
<proteinExistence type="predicted"/>
<dbReference type="AlphaFoldDB" id="A0A379K503"/>
<dbReference type="EMBL" id="UGUW01000004">
    <property type="protein sequence ID" value="SUD59777.1"/>
    <property type="molecule type" value="Genomic_DNA"/>
</dbReference>
<protein>
    <recommendedName>
        <fullName evidence="3">Transcriptional regulator</fullName>
    </recommendedName>
</protein>
<evidence type="ECO:0000313" key="1">
    <source>
        <dbReference type="EMBL" id="SUD59777.1"/>
    </source>
</evidence>
<name>A0A379K503_ECTOL</name>